<gene>
    <name evidence="2" type="ORF">SAMN05443377_10728</name>
</gene>
<proteinExistence type="predicted"/>
<evidence type="ECO:0000256" key="1">
    <source>
        <dbReference type="SAM" id="MobiDB-lite"/>
    </source>
</evidence>
<accession>A0A1H9RHK7</accession>
<dbReference type="RefSeq" id="WP_091968533.1">
    <property type="nucleotide sequence ID" value="NZ_FOGZ01000007.1"/>
</dbReference>
<reference evidence="2 3" key="1">
    <citation type="submission" date="2016-10" db="EMBL/GenBank/DDBJ databases">
        <authorList>
            <person name="de Groot N.N."/>
        </authorList>
    </citation>
    <scope>NUCLEOTIDE SEQUENCE [LARGE SCALE GENOMIC DNA]</scope>
    <source>
        <strain evidence="2 3">DSM 16859</strain>
    </source>
</reference>
<protein>
    <submittedName>
        <fullName evidence="2">Uncharacterized conserved protein YndB, AHSA1/START domain</fullName>
    </submittedName>
</protein>
<dbReference type="AlphaFoldDB" id="A0A1H9RHK7"/>
<feature type="region of interest" description="Disordered" evidence="1">
    <location>
        <begin position="116"/>
        <end position="152"/>
    </location>
</feature>
<keyword evidence="3" id="KW-1185">Reference proteome</keyword>
<evidence type="ECO:0000313" key="3">
    <source>
        <dbReference type="Proteomes" id="UP000198815"/>
    </source>
</evidence>
<dbReference type="EMBL" id="FOGZ01000007">
    <property type="protein sequence ID" value="SER71459.1"/>
    <property type="molecule type" value="Genomic_DNA"/>
</dbReference>
<sequence>MPTDKLVTAETEIAAPAGVIFEFIADPARQPSWDGNDNLESADPGQRIYQLGESFVTLITSGDARENHIVEFEEGRRIAWCPGPVGGAPFGQLWRWELEPIDADHTLVRHSYDWSGLPPSEEARRQRAARTRPENLQASLTRLKALSETSSE</sequence>
<dbReference type="Gene3D" id="3.30.530.20">
    <property type="match status" value="1"/>
</dbReference>
<name>A0A1H9RHK7_9ACTN</name>
<dbReference type="SUPFAM" id="SSF55961">
    <property type="entry name" value="Bet v1-like"/>
    <property type="match status" value="1"/>
</dbReference>
<dbReference type="InterPro" id="IPR019587">
    <property type="entry name" value="Polyketide_cyclase/dehydratase"/>
</dbReference>
<organism evidence="2 3">
    <name type="scientific">Propionibacterium cyclohexanicum</name>
    <dbReference type="NCBI Taxonomy" id="64702"/>
    <lineage>
        <taxon>Bacteria</taxon>
        <taxon>Bacillati</taxon>
        <taxon>Actinomycetota</taxon>
        <taxon>Actinomycetes</taxon>
        <taxon>Propionibacteriales</taxon>
        <taxon>Propionibacteriaceae</taxon>
        <taxon>Propionibacterium</taxon>
    </lineage>
</organism>
<dbReference type="Pfam" id="PF10604">
    <property type="entry name" value="Polyketide_cyc2"/>
    <property type="match status" value="1"/>
</dbReference>
<dbReference type="Proteomes" id="UP000198815">
    <property type="component" value="Unassembled WGS sequence"/>
</dbReference>
<evidence type="ECO:0000313" key="2">
    <source>
        <dbReference type="EMBL" id="SER71459.1"/>
    </source>
</evidence>
<dbReference type="STRING" id="64702.SAMN05443377_10728"/>
<dbReference type="OrthoDB" id="6624781at2"/>
<dbReference type="InterPro" id="IPR023393">
    <property type="entry name" value="START-like_dom_sf"/>
</dbReference>